<dbReference type="Proteomes" id="UP000001037">
    <property type="component" value="Chromosome"/>
</dbReference>
<evidence type="ECO:0000313" key="1">
    <source>
        <dbReference type="EMBL" id="AEM39035.1"/>
    </source>
</evidence>
<organism evidence="1 2">
    <name type="scientific">Pyrolobus fumarii (strain DSM 11204 / 1A)</name>
    <dbReference type="NCBI Taxonomy" id="694429"/>
    <lineage>
        <taxon>Archaea</taxon>
        <taxon>Thermoproteota</taxon>
        <taxon>Thermoprotei</taxon>
        <taxon>Desulfurococcales</taxon>
        <taxon>Pyrodictiaceae</taxon>
        <taxon>Pyrolobus</taxon>
    </lineage>
</organism>
<sequence length="69" mass="7690">MSAVRRSITIRGGNRVLLKVLRFAGGGVSLCSLLWRFSLGVKECLEEPLVFLPPEAVGKVREFLRTRGF</sequence>
<proteinExistence type="predicted"/>
<gene>
    <name evidence="1" type="ordered locus">Pyrfu_1172</name>
</gene>
<dbReference type="STRING" id="694429.Pyrfu_1172"/>
<dbReference type="KEGG" id="pfm:Pyrfu_1172"/>
<dbReference type="AlphaFoldDB" id="G0EFL1"/>
<dbReference type="InParanoid" id="G0EFL1"/>
<evidence type="ECO:0000313" key="2">
    <source>
        <dbReference type="Proteomes" id="UP000001037"/>
    </source>
</evidence>
<reference evidence="1 2" key="1">
    <citation type="journal article" date="2011" name="Stand. Genomic Sci.">
        <title>Complete genome sequence of the hyperthermophilic chemolithoautotroph Pyrolobus fumarii type strain (1A).</title>
        <authorList>
            <person name="Anderson I."/>
            <person name="Goker M."/>
            <person name="Nolan M."/>
            <person name="Lucas S."/>
            <person name="Hammon N."/>
            <person name="Deshpande S."/>
            <person name="Cheng J.F."/>
            <person name="Tapia R."/>
            <person name="Han C."/>
            <person name="Goodwin L."/>
            <person name="Pitluck S."/>
            <person name="Huntemann M."/>
            <person name="Liolios K."/>
            <person name="Ivanova N."/>
            <person name="Pagani I."/>
            <person name="Mavromatis K."/>
            <person name="Ovchinikova G."/>
            <person name="Pati A."/>
            <person name="Chen A."/>
            <person name="Palaniappan K."/>
            <person name="Land M."/>
            <person name="Hauser L."/>
            <person name="Brambilla E.M."/>
            <person name="Huber H."/>
            <person name="Yasawong M."/>
            <person name="Rohde M."/>
            <person name="Spring S."/>
            <person name="Abt B."/>
            <person name="Sikorski J."/>
            <person name="Wirth R."/>
            <person name="Detter J.C."/>
            <person name="Woyke T."/>
            <person name="Bristow J."/>
            <person name="Eisen J.A."/>
            <person name="Markowitz V."/>
            <person name="Hugenholtz P."/>
            <person name="Kyrpides N.C."/>
            <person name="Klenk H.P."/>
            <person name="Lapidus A."/>
        </authorList>
    </citation>
    <scope>NUCLEOTIDE SEQUENCE [LARGE SCALE GENOMIC DNA]</scope>
    <source>
        <strain evidence="2">DSM 11204 / 1A</strain>
    </source>
</reference>
<protein>
    <submittedName>
        <fullName evidence="1">ABC transporter-related protein</fullName>
    </submittedName>
</protein>
<dbReference type="HOGENOM" id="CLU_2766257_0_0_2"/>
<accession>G0EFL1</accession>
<keyword evidence="2" id="KW-1185">Reference proteome</keyword>
<name>G0EFL1_PYRF1</name>
<dbReference type="EMBL" id="CP002838">
    <property type="protein sequence ID" value="AEM39035.1"/>
    <property type="molecule type" value="Genomic_DNA"/>
</dbReference>